<dbReference type="Gene3D" id="3.90.1280.10">
    <property type="entry name" value="HSP33 redox switch-like"/>
    <property type="match status" value="1"/>
</dbReference>
<evidence type="ECO:0000313" key="6">
    <source>
        <dbReference type="EMBL" id="OIQ96235.1"/>
    </source>
</evidence>
<dbReference type="Gene3D" id="3.55.30.10">
    <property type="entry name" value="Hsp33 domain"/>
    <property type="match status" value="1"/>
</dbReference>
<dbReference type="Pfam" id="PF01430">
    <property type="entry name" value="HSP33"/>
    <property type="match status" value="1"/>
</dbReference>
<dbReference type="PANTHER" id="PTHR30111">
    <property type="entry name" value="33 KDA CHAPERONIN"/>
    <property type="match status" value="1"/>
</dbReference>
<sequence length="288" mass="31528">MSDRTMNDSVSRFLFEDLDLRGALVQLTGTWTAMQRGRGYAPPVSALLGEMAAVSALLASNLKAPERLSLQLQGDGAVPLLLVDCDRRLQLRGMARAEPGVASAPLRQLLGEGRLQLSLLGEDAAQPYLSTVPLEGETVAEIFQHYLFQSEQQPARLWLAADGNSACGLFLQALPGAGDKDADGWNRVQLLAGTVHPDELLLPADLLLKRLFPEETIRLFAPRAVSYHCPRDEDKVRGMLITLGREEVQSIIDEQGEIVIRDEVCNQEYRYGAGVIDELFAPAGQTLH</sequence>
<evidence type="ECO:0000256" key="4">
    <source>
        <dbReference type="ARBA" id="ARBA00023186"/>
    </source>
</evidence>
<dbReference type="CDD" id="cd00498">
    <property type="entry name" value="Hsp33"/>
    <property type="match status" value="1"/>
</dbReference>
<dbReference type="InterPro" id="IPR016153">
    <property type="entry name" value="Heat_shock_Hsp33_N"/>
</dbReference>
<keyword evidence="4" id="KW-0143">Chaperone</keyword>
<dbReference type="Gene3D" id="1.10.287.480">
    <property type="entry name" value="helix hairpin bin"/>
    <property type="match status" value="1"/>
</dbReference>
<dbReference type="GO" id="GO:0051082">
    <property type="term" value="F:unfolded protein binding"/>
    <property type="evidence" value="ECO:0007669"/>
    <property type="project" value="InterPro"/>
</dbReference>
<proteinExistence type="predicted"/>
<reference evidence="6" key="1">
    <citation type="submission" date="2016-10" db="EMBL/GenBank/DDBJ databases">
        <title>Sequence of Gallionella enrichment culture.</title>
        <authorList>
            <person name="Poehlein A."/>
            <person name="Muehling M."/>
            <person name="Daniel R."/>
        </authorList>
    </citation>
    <scope>NUCLEOTIDE SEQUENCE</scope>
</reference>
<dbReference type="PANTHER" id="PTHR30111:SF1">
    <property type="entry name" value="33 KDA CHAPERONIN"/>
    <property type="match status" value="1"/>
</dbReference>
<dbReference type="EMBL" id="MLJW01000152">
    <property type="protein sequence ID" value="OIQ96235.1"/>
    <property type="molecule type" value="Genomic_DNA"/>
</dbReference>
<protein>
    <submittedName>
        <fullName evidence="6">33 kDa chaperonin</fullName>
    </submittedName>
</protein>
<comment type="caution">
    <text evidence="6">The sequence shown here is derived from an EMBL/GenBank/DDBJ whole genome shotgun (WGS) entry which is preliminary data.</text>
</comment>
<keyword evidence="5" id="KW-0676">Redox-active center</keyword>
<organism evidence="6">
    <name type="scientific">mine drainage metagenome</name>
    <dbReference type="NCBI Taxonomy" id="410659"/>
    <lineage>
        <taxon>unclassified sequences</taxon>
        <taxon>metagenomes</taxon>
        <taxon>ecological metagenomes</taxon>
    </lineage>
</organism>
<dbReference type="InterPro" id="IPR023212">
    <property type="entry name" value="Hsp33_helix_hairpin_bin_dom_sf"/>
</dbReference>
<dbReference type="GO" id="GO:0042026">
    <property type="term" value="P:protein refolding"/>
    <property type="evidence" value="ECO:0007669"/>
    <property type="project" value="TreeGrafter"/>
</dbReference>
<keyword evidence="2" id="KW-0862">Zinc</keyword>
<evidence type="ECO:0000256" key="5">
    <source>
        <dbReference type="ARBA" id="ARBA00023284"/>
    </source>
</evidence>
<dbReference type="SUPFAM" id="SSF64397">
    <property type="entry name" value="Hsp33 domain"/>
    <property type="match status" value="1"/>
</dbReference>
<dbReference type="GO" id="GO:0044183">
    <property type="term" value="F:protein folding chaperone"/>
    <property type="evidence" value="ECO:0007669"/>
    <property type="project" value="TreeGrafter"/>
</dbReference>
<keyword evidence="1" id="KW-0963">Cytoplasm</keyword>
<dbReference type="GO" id="GO:0005737">
    <property type="term" value="C:cytoplasm"/>
    <property type="evidence" value="ECO:0007669"/>
    <property type="project" value="InterPro"/>
</dbReference>
<evidence type="ECO:0000256" key="1">
    <source>
        <dbReference type="ARBA" id="ARBA00022490"/>
    </source>
</evidence>
<keyword evidence="3" id="KW-1015">Disulfide bond</keyword>
<dbReference type="InterPro" id="IPR016154">
    <property type="entry name" value="Heat_shock_Hsp33_C"/>
</dbReference>
<gene>
    <name evidence="6" type="primary">hslO_6</name>
    <name evidence="6" type="ORF">GALL_217520</name>
</gene>
<name>A0A1J5S3B3_9ZZZZ</name>
<dbReference type="AlphaFoldDB" id="A0A1J5S3B3"/>
<dbReference type="PIRSF" id="PIRSF005261">
    <property type="entry name" value="Heat_shock_Hsp33"/>
    <property type="match status" value="1"/>
</dbReference>
<evidence type="ECO:0000256" key="3">
    <source>
        <dbReference type="ARBA" id="ARBA00023157"/>
    </source>
</evidence>
<accession>A0A1J5S3B3</accession>
<dbReference type="InterPro" id="IPR000397">
    <property type="entry name" value="Heat_shock_Hsp33"/>
</dbReference>
<dbReference type="SUPFAM" id="SSF118352">
    <property type="entry name" value="HSP33 redox switch-like"/>
    <property type="match status" value="1"/>
</dbReference>
<evidence type="ECO:0000256" key="2">
    <source>
        <dbReference type="ARBA" id="ARBA00022833"/>
    </source>
</evidence>